<dbReference type="AlphaFoldDB" id="A0AA88R8F5"/>
<keyword evidence="2" id="KW-1185">Reference proteome</keyword>
<gene>
    <name evidence="1" type="ORF">RJ640_027778</name>
</gene>
<dbReference type="EMBL" id="JAVXUO010002005">
    <property type="protein sequence ID" value="KAK2977165.1"/>
    <property type="molecule type" value="Genomic_DNA"/>
</dbReference>
<protein>
    <submittedName>
        <fullName evidence="1">Uncharacterized protein</fullName>
    </submittedName>
</protein>
<organism evidence="1 2">
    <name type="scientific">Escallonia rubra</name>
    <dbReference type="NCBI Taxonomy" id="112253"/>
    <lineage>
        <taxon>Eukaryota</taxon>
        <taxon>Viridiplantae</taxon>
        <taxon>Streptophyta</taxon>
        <taxon>Embryophyta</taxon>
        <taxon>Tracheophyta</taxon>
        <taxon>Spermatophyta</taxon>
        <taxon>Magnoliopsida</taxon>
        <taxon>eudicotyledons</taxon>
        <taxon>Gunneridae</taxon>
        <taxon>Pentapetalae</taxon>
        <taxon>asterids</taxon>
        <taxon>campanulids</taxon>
        <taxon>Escalloniales</taxon>
        <taxon>Escalloniaceae</taxon>
        <taxon>Escallonia</taxon>
    </lineage>
</organism>
<dbReference type="Proteomes" id="UP001187471">
    <property type="component" value="Unassembled WGS sequence"/>
</dbReference>
<name>A0AA88R8F5_9ASTE</name>
<evidence type="ECO:0000313" key="1">
    <source>
        <dbReference type="EMBL" id="KAK2977165.1"/>
    </source>
</evidence>
<accession>A0AA88R8F5</accession>
<evidence type="ECO:0000313" key="2">
    <source>
        <dbReference type="Proteomes" id="UP001187471"/>
    </source>
</evidence>
<sequence>MRAQPHVNALDVEPVAALRHDADLVAAGVLRQADGALRRELPGRGGVVGELGEGLEDLLLEAPELNGPAETAFTD</sequence>
<comment type="caution">
    <text evidence="1">The sequence shown here is derived from an EMBL/GenBank/DDBJ whole genome shotgun (WGS) entry which is preliminary data.</text>
</comment>
<proteinExistence type="predicted"/>
<reference evidence="1" key="1">
    <citation type="submission" date="2022-12" db="EMBL/GenBank/DDBJ databases">
        <title>Draft genome assemblies for two species of Escallonia (Escalloniales).</title>
        <authorList>
            <person name="Chanderbali A."/>
            <person name="Dervinis C."/>
            <person name="Anghel I."/>
            <person name="Soltis D."/>
            <person name="Soltis P."/>
            <person name="Zapata F."/>
        </authorList>
    </citation>
    <scope>NUCLEOTIDE SEQUENCE</scope>
    <source>
        <strain evidence="1">UCBG92.1500</strain>
        <tissue evidence="1">Leaf</tissue>
    </source>
</reference>